<reference evidence="1 2" key="1">
    <citation type="journal article" date="2022" name="DNA Res.">
        <title>Chromosomal-level genome assembly of the orchid tree Bauhinia variegata (Leguminosae; Cercidoideae) supports the allotetraploid origin hypothesis of Bauhinia.</title>
        <authorList>
            <person name="Zhong Y."/>
            <person name="Chen Y."/>
            <person name="Zheng D."/>
            <person name="Pang J."/>
            <person name="Liu Y."/>
            <person name="Luo S."/>
            <person name="Meng S."/>
            <person name="Qian L."/>
            <person name="Wei D."/>
            <person name="Dai S."/>
            <person name="Zhou R."/>
        </authorList>
    </citation>
    <scope>NUCLEOTIDE SEQUENCE [LARGE SCALE GENOMIC DNA]</scope>
    <source>
        <strain evidence="1">BV-YZ2020</strain>
    </source>
</reference>
<proteinExistence type="predicted"/>
<protein>
    <submittedName>
        <fullName evidence="1">Uncharacterized protein</fullName>
    </submittedName>
</protein>
<accession>A0ACB9MVH8</accession>
<dbReference type="EMBL" id="CM039433">
    <property type="protein sequence ID" value="KAI4328182.1"/>
    <property type="molecule type" value="Genomic_DNA"/>
</dbReference>
<evidence type="ECO:0000313" key="2">
    <source>
        <dbReference type="Proteomes" id="UP000828941"/>
    </source>
</evidence>
<sequence length="89" mass="9959">MAKLAQARTLLVLCLLFEVFIFCTASGSAWLYICRRASLREMIPSCKDNGHGGASLPINKMKSSWFIKLKRKPLPPPSPTRNARIGVRQ</sequence>
<comment type="caution">
    <text evidence="1">The sequence shown here is derived from an EMBL/GenBank/DDBJ whole genome shotgun (WGS) entry which is preliminary data.</text>
</comment>
<gene>
    <name evidence="1" type="ORF">L6164_020560</name>
</gene>
<keyword evidence="2" id="KW-1185">Reference proteome</keyword>
<evidence type="ECO:0000313" key="1">
    <source>
        <dbReference type="EMBL" id="KAI4328182.1"/>
    </source>
</evidence>
<name>A0ACB9MVH8_BAUVA</name>
<organism evidence="1 2">
    <name type="scientific">Bauhinia variegata</name>
    <name type="common">Purple orchid tree</name>
    <name type="synonym">Phanera variegata</name>
    <dbReference type="NCBI Taxonomy" id="167791"/>
    <lineage>
        <taxon>Eukaryota</taxon>
        <taxon>Viridiplantae</taxon>
        <taxon>Streptophyta</taxon>
        <taxon>Embryophyta</taxon>
        <taxon>Tracheophyta</taxon>
        <taxon>Spermatophyta</taxon>
        <taxon>Magnoliopsida</taxon>
        <taxon>eudicotyledons</taxon>
        <taxon>Gunneridae</taxon>
        <taxon>Pentapetalae</taxon>
        <taxon>rosids</taxon>
        <taxon>fabids</taxon>
        <taxon>Fabales</taxon>
        <taxon>Fabaceae</taxon>
        <taxon>Cercidoideae</taxon>
        <taxon>Cercideae</taxon>
        <taxon>Bauhiniinae</taxon>
        <taxon>Bauhinia</taxon>
    </lineage>
</organism>
<dbReference type="Proteomes" id="UP000828941">
    <property type="component" value="Chromosome 8"/>
</dbReference>